<dbReference type="HAMAP" id="MF_02068">
    <property type="entry name" value="TarI"/>
    <property type="match status" value="1"/>
</dbReference>
<dbReference type="GO" id="GO:0050518">
    <property type="term" value="F:2-C-methyl-D-erythritol 4-phosphate cytidylyltransferase activity"/>
    <property type="evidence" value="ECO:0007669"/>
    <property type="project" value="UniProtKB-ARBA"/>
</dbReference>
<name>A0A1T4P923_9ENTE</name>
<dbReference type="FunFam" id="3.90.550.10:FF:000003">
    <property type="entry name" value="2-C-methyl-D-erythritol 4-phosphate cytidylyltransferase"/>
    <property type="match status" value="1"/>
</dbReference>
<reference evidence="5 6" key="1">
    <citation type="submission" date="2017-02" db="EMBL/GenBank/DDBJ databases">
        <authorList>
            <person name="Peterson S.W."/>
        </authorList>
    </citation>
    <scope>NUCLEOTIDE SEQUENCE [LARGE SCALE GENOMIC DNA]</scope>
    <source>
        <strain evidence="5 6">ATCC BAA-1030</strain>
    </source>
</reference>
<dbReference type="InterPro" id="IPR050088">
    <property type="entry name" value="IspD/TarI_cytidylyltransf_bact"/>
</dbReference>
<dbReference type="EMBL" id="FUXI01000019">
    <property type="protein sequence ID" value="SJZ87972.1"/>
    <property type="molecule type" value="Genomic_DNA"/>
</dbReference>
<organism evidence="5 6">
    <name type="scientific">Pilibacter termitis</name>
    <dbReference type="NCBI Taxonomy" id="263852"/>
    <lineage>
        <taxon>Bacteria</taxon>
        <taxon>Bacillati</taxon>
        <taxon>Bacillota</taxon>
        <taxon>Bacilli</taxon>
        <taxon>Lactobacillales</taxon>
        <taxon>Enterococcaceae</taxon>
        <taxon>Pilibacter</taxon>
    </lineage>
</organism>
<dbReference type="SUPFAM" id="SSF53448">
    <property type="entry name" value="Nucleotide-diphospho-sugar transferases"/>
    <property type="match status" value="1"/>
</dbReference>
<dbReference type="GO" id="GO:1902012">
    <property type="term" value="P:poly(ribitol phosphate) teichoic acid biosynthetic process"/>
    <property type="evidence" value="ECO:0007669"/>
    <property type="project" value="UniProtKB-UniRule"/>
</dbReference>
<evidence type="ECO:0000256" key="2">
    <source>
        <dbReference type="ARBA" id="ARBA00022695"/>
    </source>
</evidence>
<dbReference type="PANTHER" id="PTHR32125:SF8">
    <property type="entry name" value="RIBITOL-5-PHOSPHATE CYTIDYLYLTRANSFERASE"/>
    <property type="match status" value="1"/>
</dbReference>
<gene>
    <name evidence="4" type="primary">tarI</name>
    <name evidence="5" type="ORF">SAMN02745116_01705</name>
</gene>
<evidence type="ECO:0000256" key="1">
    <source>
        <dbReference type="ARBA" id="ARBA00022679"/>
    </source>
</evidence>
<comment type="function">
    <text evidence="4">Catalyzes the transfer of the cytidylyl group of CTP to D-ribitol 5-phosphate.</text>
</comment>
<dbReference type="EC" id="2.7.7.40" evidence="4"/>
<proteinExistence type="inferred from homology"/>
<feature type="site" description="Positions ribitol 5-phosphate for the nucleophilic attack" evidence="4">
    <location>
        <position position="216"/>
    </location>
</feature>
<dbReference type="UniPathway" id="UPA00790"/>
<comment type="caution">
    <text evidence="4">Lacks conserved residue(s) required for the propagation of feature annotation.</text>
</comment>
<dbReference type="InterPro" id="IPR034683">
    <property type="entry name" value="IspD/TarI"/>
</dbReference>
<comment type="similarity">
    <text evidence="4">Belongs to the IspD/TarI cytidylyltransferase family. TarI subfamily.</text>
</comment>
<keyword evidence="3 4" id="KW-0777">Teichoic acid biosynthesis</keyword>
<dbReference type="OrthoDB" id="9806837at2"/>
<keyword evidence="4" id="KW-0961">Cell wall biogenesis/degradation</keyword>
<dbReference type="CDD" id="cd02516">
    <property type="entry name" value="CDP-ME_synthetase"/>
    <property type="match status" value="1"/>
</dbReference>
<feature type="site" description="Transition state stabilizer" evidence="4">
    <location>
        <position position="14"/>
    </location>
</feature>
<dbReference type="InterPro" id="IPR034709">
    <property type="entry name" value="TarI"/>
</dbReference>
<dbReference type="PANTHER" id="PTHR32125">
    <property type="entry name" value="2-C-METHYL-D-ERYTHRITOL 4-PHOSPHATE CYTIDYLYLTRANSFERASE, CHLOROPLASTIC"/>
    <property type="match status" value="1"/>
</dbReference>
<feature type="site" description="Positions ribitol 5-phosphate for the nucleophilic attack" evidence="4">
    <location>
        <position position="159"/>
    </location>
</feature>
<evidence type="ECO:0000256" key="4">
    <source>
        <dbReference type="HAMAP-Rule" id="MF_02068"/>
    </source>
</evidence>
<dbReference type="Gene3D" id="3.90.550.10">
    <property type="entry name" value="Spore Coat Polysaccharide Biosynthesis Protein SpsA, Chain A"/>
    <property type="match status" value="1"/>
</dbReference>
<sequence length="234" mass="26110">MIYAQIMAGGIGKRMGNTLLPKQFLMLGNKPMIVHTVEKFVLNDEFDLILVSAPEAWIEYTNEIFAKYNVSDERIRVIAGGAERNDTLQNAILFIEKTNGLHEEDVIVAHDAVRPFITKRIIDENIAALQEYKAVDTVVPAYDTIVQGNGKEVVNIPVRDEMFQGQTPQSFNIKTFQESYAKLSEEQKKVLSDSCKIVLLAGEKVGMVNGDHSNIKVTTPYDLKIANAIIDTGH</sequence>
<feature type="site" description="Transition state stabilizer" evidence="4">
    <location>
        <position position="22"/>
    </location>
</feature>
<dbReference type="STRING" id="263852.SAMN02745116_01705"/>
<dbReference type="GO" id="GO:0071555">
    <property type="term" value="P:cell wall organization"/>
    <property type="evidence" value="ECO:0007669"/>
    <property type="project" value="UniProtKB-KW"/>
</dbReference>
<dbReference type="Pfam" id="PF01128">
    <property type="entry name" value="IspD"/>
    <property type="match status" value="1"/>
</dbReference>
<dbReference type="RefSeq" id="WP_078807637.1">
    <property type="nucleotide sequence ID" value="NZ_FUXI01000019.1"/>
</dbReference>
<dbReference type="NCBIfam" id="NF001183">
    <property type="entry name" value="PRK00155.1-3"/>
    <property type="match status" value="1"/>
</dbReference>
<evidence type="ECO:0000313" key="5">
    <source>
        <dbReference type="EMBL" id="SJZ87972.1"/>
    </source>
</evidence>
<protein>
    <recommendedName>
        <fullName evidence="4">Ribitol-5-phosphate cytidylyltransferase</fullName>
        <ecNumber evidence="4">2.7.7.40</ecNumber>
    </recommendedName>
</protein>
<dbReference type="GO" id="GO:0047349">
    <property type="term" value="F:D-ribitol-5-phosphate cytidylyltransferase activity"/>
    <property type="evidence" value="ECO:0007669"/>
    <property type="project" value="UniProtKB-UniRule"/>
</dbReference>
<dbReference type="AlphaFoldDB" id="A0A1T4P923"/>
<comment type="pathway">
    <text evidence="4">Cell wall biogenesis; poly(ribitol phosphate) teichoic acid biosynthesis.</text>
</comment>
<evidence type="ECO:0000256" key="3">
    <source>
        <dbReference type="ARBA" id="ARBA00022944"/>
    </source>
</evidence>
<dbReference type="Proteomes" id="UP000190328">
    <property type="component" value="Unassembled WGS sequence"/>
</dbReference>
<keyword evidence="1 4" id="KW-0808">Transferase</keyword>
<accession>A0A1T4P923</accession>
<dbReference type="InterPro" id="IPR029044">
    <property type="entry name" value="Nucleotide-diphossugar_trans"/>
</dbReference>
<keyword evidence="2 4" id="KW-0548">Nucleotidyltransferase</keyword>
<evidence type="ECO:0000313" key="6">
    <source>
        <dbReference type="Proteomes" id="UP000190328"/>
    </source>
</evidence>
<feature type="binding site" evidence="4">
    <location>
        <begin position="81"/>
        <end position="87"/>
    </location>
    <ligand>
        <name>CTP</name>
        <dbReference type="ChEBI" id="CHEBI:37563"/>
    </ligand>
</feature>
<comment type="catalytic activity">
    <reaction evidence="4">
        <text>D-ribitol 5-phosphate + CTP + H(+) = CDP-L-ribitol + diphosphate</text>
        <dbReference type="Rhea" id="RHEA:12456"/>
        <dbReference type="ChEBI" id="CHEBI:15378"/>
        <dbReference type="ChEBI" id="CHEBI:33019"/>
        <dbReference type="ChEBI" id="CHEBI:37563"/>
        <dbReference type="ChEBI" id="CHEBI:57608"/>
        <dbReference type="ChEBI" id="CHEBI:57695"/>
        <dbReference type="EC" id="2.7.7.40"/>
    </reaction>
</comment>
<keyword evidence="6" id="KW-1185">Reference proteome</keyword>